<dbReference type="InterPro" id="IPR019787">
    <property type="entry name" value="Znf_PHD-finger"/>
</dbReference>
<dbReference type="Gene3D" id="1.10.10.10">
    <property type="entry name" value="Winged helix-like DNA-binding domain superfamily/Winged helix DNA-binding domain"/>
    <property type="match status" value="1"/>
</dbReference>
<dbReference type="InterPro" id="IPR001965">
    <property type="entry name" value="Znf_PHD"/>
</dbReference>
<feature type="region of interest" description="Disordered" evidence="15">
    <location>
        <begin position="933"/>
        <end position="1149"/>
    </location>
</feature>
<keyword evidence="10 14" id="KW-0539">Nucleus</keyword>
<feature type="compositionally biased region" description="Low complexity" evidence="15">
    <location>
        <begin position="181"/>
        <end position="192"/>
    </location>
</feature>
<dbReference type="SUPFAM" id="SSF57903">
    <property type="entry name" value="FYVE/PHD zinc finger"/>
    <property type="match status" value="1"/>
</dbReference>
<evidence type="ECO:0000313" key="18">
    <source>
        <dbReference type="EMBL" id="KAK5958354.1"/>
    </source>
</evidence>
<dbReference type="Pfam" id="PF01853">
    <property type="entry name" value="MOZ_SAS"/>
    <property type="match status" value="1"/>
</dbReference>
<feature type="region of interest" description="Disordered" evidence="15">
    <location>
        <begin position="830"/>
        <end position="858"/>
    </location>
</feature>
<comment type="catalytic activity">
    <reaction evidence="14">
        <text>L-lysyl-[protein] + acetyl-CoA = N(6)-acetyl-L-lysyl-[protein] + CoA + H(+)</text>
        <dbReference type="Rhea" id="RHEA:45948"/>
        <dbReference type="Rhea" id="RHEA-COMP:9752"/>
        <dbReference type="Rhea" id="RHEA-COMP:10731"/>
        <dbReference type="ChEBI" id="CHEBI:15378"/>
        <dbReference type="ChEBI" id="CHEBI:29969"/>
        <dbReference type="ChEBI" id="CHEBI:57287"/>
        <dbReference type="ChEBI" id="CHEBI:57288"/>
        <dbReference type="ChEBI" id="CHEBI:61930"/>
        <dbReference type="EC" id="2.3.1.48"/>
    </reaction>
</comment>
<protein>
    <recommendedName>
        <fullName evidence="3 14">Histone acetyltransferase</fullName>
        <ecNumber evidence="3 14">2.3.1.48</ecNumber>
    </recommendedName>
</protein>
<dbReference type="InterPro" id="IPR050603">
    <property type="entry name" value="MYST_HAT"/>
</dbReference>
<dbReference type="PROSITE" id="PS51726">
    <property type="entry name" value="MYST_HAT"/>
    <property type="match status" value="1"/>
</dbReference>
<evidence type="ECO:0000256" key="12">
    <source>
        <dbReference type="PIRSR" id="PIRSR602717-51"/>
    </source>
</evidence>
<organism evidence="18 19">
    <name type="scientific">Knufia fluminis</name>
    <dbReference type="NCBI Taxonomy" id="191047"/>
    <lineage>
        <taxon>Eukaryota</taxon>
        <taxon>Fungi</taxon>
        <taxon>Dikarya</taxon>
        <taxon>Ascomycota</taxon>
        <taxon>Pezizomycotina</taxon>
        <taxon>Eurotiomycetes</taxon>
        <taxon>Chaetothyriomycetidae</taxon>
        <taxon>Chaetothyriales</taxon>
        <taxon>Trichomeriaceae</taxon>
        <taxon>Knufia</taxon>
    </lineage>
</organism>
<dbReference type="CDD" id="cd15489">
    <property type="entry name" value="PHD_SF"/>
    <property type="match status" value="1"/>
</dbReference>
<proteinExistence type="inferred from homology"/>
<evidence type="ECO:0000256" key="7">
    <source>
        <dbReference type="ARBA" id="ARBA00022833"/>
    </source>
</evidence>
<keyword evidence="19" id="KW-1185">Reference proteome</keyword>
<dbReference type="EMBL" id="JAKLMC020000001">
    <property type="protein sequence ID" value="KAK5958354.1"/>
    <property type="molecule type" value="Genomic_DNA"/>
</dbReference>
<dbReference type="Pfam" id="PF00628">
    <property type="entry name" value="PHD"/>
    <property type="match status" value="1"/>
</dbReference>
<dbReference type="PANTHER" id="PTHR10615:SF161">
    <property type="entry name" value="HISTONE ACETYLTRANSFERASE KAT7"/>
    <property type="match status" value="1"/>
</dbReference>
<dbReference type="AlphaFoldDB" id="A0AAN8I952"/>
<evidence type="ECO:0000256" key="14">
    <source>
        <dbReference type="RuleBase" id="RU361211"/>
    </source>
</evidence>
<feature type="region of interest" description="Disordered" evidence="15">
    <location>
        <begin position="487"/>
        <end position="521"/>
    </location>
</feature>
<evidence type="ECO:0000256" key="13">
    <source>
        <dbReference type="PROSITE-ProRule" id="PRU00146"/>
    </source>
</evidence>
<dbReference type="InterPro" id="IPR011011">
    <property type="entry name" value="Znf_FYVE_PHD"/>
</dbReference>
<evidence type="ECO:0000259" key="16">
    <source>
        <dbReference type="PROSITE" id="PS50016"/>
    </source>
</evidence>
<keyword evidence="8" id="KW-0156">Chromatin regulator</keyword>
<feature type="region of interest" description="Disordered" evidence="15">
    <location>
        <begin position="56"/>
        <end position="98"/>
    </location>
</feature>
<evidence type="ECO:0000256" key="3">
    <source>
        <dbReference type="ARBA" id="ARBA00013184"/>
    </source>
</evidence>
<dbReference type="GO" id="GO:1990467">
    <property type="term" value="C:NuA3a histone acetyltransferase complex"/>
    <property type="evidence" value="ECO:0007669"/>
    <property type="project" value="TreeGrafter"/>
</dbReference>
<dbReference type="FunFam" id="3.30.60.60:FF:000001">
    <property type="entry name" value="Histone acetyltransferase"/>
    <property type="match status" value="1"/>
</dbReference>
<feature type="compositionally biased region" description="Acidic residues" evidence="15">
    <location>
        <begin position="139"/>
        <end position="154"/>
    </location>
</feature>
<feature type="compositionally biased region" description="Polar residues" evidence="15">
    <location>
        <begin position="238"/>
        <end position="260"/>
    </location>
</feature>
<dbReference type="GO" id="GO:0031507">
    <property type="term" value="P:heterochromatin formation"/>
    <property type="evidence" value="ECO:0007669"/>
    <property type="project" value="UniProtKB-ARBA"/>
</dbReference>
<dbReference type="FunFam" id="3.40.630.30:FF:000001">
    <property type="entry name" value="Histone acetyltransferase"/>
    <property type="match status" value="1"/>
</dbReference>
<evidence type="ECO:0000256" key="5">
    <source>
        <dbReference type="ARBA" id="ARBA00022723"/>
    </source>
</evidence>
<evidence type="ECO:0000256" key="4">
    <source>
        <dbReference type="ARBA" id="ARBA00022679"/>
    </source>
</evidence>
<feature type="compositionally biased region" description="Basic and acidic residues" evidence="15">
    <location>
        <begin position="333"/>
        <end position="346"/>
    </location>
</feature>
<dbReference type="PROSITE" id="PS50016">
    <property type="entry name" value="ZF_PHD_2"/>
    <property type="match status" value="1"/>
</dbReference>
<feature type="compositionally biased region" description="Acidic residues" evidence="15">
    <location>
        <begin position="1089"/>
        <end position="1125"/>
    </location>
</feature>
<feature type="compositionally biased region" description="Basic and acidic residues" evidence="15">
    <location>
        <begin position="487"/>
        <end position="496"/>
    </location>
</feature>
<dbReference type="GO" id="GO:0006357">
    <property type="term" value="P:regulation of transcription by RNA polymerase II"/>
    <property type="evidence" value="ECO:0007669"/>
    <property type="project" value="TreeGrafter"/>
</dbReference>
<dbReference type="Gene3D" id="3.30.40.10">
    <property type="entry name" value="Zinc/RING finger domain, C3HC4 (zinc finger)"/>
    <property type="match status" value="1"/>
</dbReference>
<dbReference type="Pfam" id="PF17772">
    <property type="entry name" value="zf-MYST"/>
    <property type="match status" value="1"/>
</dbReference>
<dbReference type="GO" id="GO:0004402">
    <property type="term" value="F:histone acetyltransferase activity"/>
    <property type="evidence" value="ECO:0007669"/>
    <property type="project" value="InterPro"/>
</dbReference>
<comment type="caution">
    <text evidence="18">The sequence shown here is derived from an EMBL/GenBank/DDBJ whole genome shotgun (WGS) entry which is preliminary data.</text>
</comment>
<dbReference type="GO" id="GO:0003712">
    <property type="term" value="F:transcription coregulator activity"/>
    <property type="evidence" value="ECO:0007669"/>
    <property type="project" value="TreeGrafter"/>
</dbReference>
<keyword evidence="6 13" id="KW-0863">Zinc-finger</keyword>
<feature type="compositionally biased region" description="Low complexity" evidence="15">
    <location>
        <begin position="981"/>
        <end position="994"/>
    </location>
</feature>
<evidence type="ECO:0000256" key="8">
    <source>
        <dbReference type="ARBA" id="ARBA00022853"/>
    </source>
</evidence>
<name>A0AAN8I952_9EURO</name>
<dbReference type="Gene3D" id="3.40.630.30">
    <property type="match status" value="1"/>
</dbReference>
<feature type="compositionally biased region" description="Polar residues" evidence="15">
    <location>
        <begin position="59"/>
        <end position="81"/>
    </location>
</feature>
<dbReference type="GO" id="GO:0003682">
    <property type="term" value="F:chromatin binding"/>
    <property type="evidence" value="ECO:0007669"/>
    <property type="project" value="TreeGrafter"/>
</dbReference>
<keyword evidence="18" id="KW-0012">Acyltransferase</keyword>
<dbReference type="InterPro" id="IPR002717">
    <property type="entry name" value="HAT_MYST-type"/>
</dbReference>
<feature type="region of interest" description="Disordered" evidence="15">
    <location>
        <begin position="110"/>
        <end position="200"/>
    </location>
</feature>
<keyword evidence="4 18" id="KW-0808">Transferase</keyword>
<feature type="active site" description="Proton donor/acceptor" evidence="12">
    <location>
        <position position="697"/>
    </location>
</feature>
<dbReference type="InterPro" id="IPR013083">
    <property type="entry name" value="Znf_RING/FYVE/PHD"/>
</dbReference>
<sequence length="1149" mass="127423">MPALTDEEMASLLDPALTAPRQALEEDDEAARSQLLENFQQNKFAHNANAFLANGADISVQTEQNTQRTDESSAQEQTNGFDQEEASNDNAETHDAGHFHDQIERAVLEERGSSHAAPEVPEEEVHAEEMVLDQGDQQNNDELESKDQDEEFEDATSNIETAAIDAVTTETAQTAGDVELEPAPASEASNSSEAEDASDEEIDLCLFCNQKEPEEKGTGEDVSCTVCRRPAHQACAGTTESSNEDLQSWTCPTCNQNRTSESPKETANKPRHSASRLVRDLLPVSRGVQKPGAHSIFAQPLIQEDDGGRALRRKRKSPSTEPGTIMNKRRKTMERTPKPEKIEPEPISHSTRRSSQKLAPELPPVPTARILQHRPFHKQPPHKFILAFRLDQSKIETILSEPPRPGRRKYVRKKQKIVAPPVHQPPVPKFPALPTHHLIFPSMFGDRENDINAKPYGGILSEADAETSRSLPQMRDREIFEIARKEAEEERKKTSAEAEAEINGLHGEGANATNSKRTVSGPPSKIKCIQFGKHVIDTSYAAPYPEEYSHESRLFICEFCLKYLPSEFVAWRHKLKCPAKHPPGDEIYRDGSLSVWEVDGRKKTEYCQCLCLMAKLFLGSKTLYYDVDPFLFYVLTEYDDYGYHFVGYFSKEKRPASQNNVSCILVMPIHQRKGYATFLIEFSYLLTRIEGKEGSPEKPLSDMGLTAYRSYWDLTISKHLLDLGNKPFSVKDIMAMTGMTADDVVHSLERLYAFVKDPVTKTYAVRYDKNLYENIVDKYESKEFRKIRPESLVWTPYIMGRSDAATLDAQPITAVAQREELEELEHIEAEAEQQAEQQADPDNVSPKTSQGRSRQSPADAMIDPALLKDNGHIAPGPPPVDAMDGVQNEPINVEPVEAMTNGLLDKGKEPADDSLSGYALTYQVEKIPATRFQIDPPIPPAMLRHAKSKRKSMTGTPRVNGLRTPKGPTPKAIRSSPRKAGSVNGSVGGRVSSRAPTPEKGSTSVRRSVRKSGLANEIVTDDGSGREEEEEVIEDGEGQEEEEGRDGDEEEDGHDDMAVQPPHGQEVDDQNSEQGSDSEDESSDRSDESEGEEVVESDASDDPDAVVDEDEDDEDDSNGEEENAEVDIPSAASSAGASDEEGSEGTEED</sequence>
<dbReference type="SUPFAM" id="SSF55729">
    <property type="entry name" value="Acyl-CoA N-acyltransferases (Nat)"/>
    <property type="match status" value="1"/>
</dbReference>
<feature type="compositionally biased region" description="Acidic residues" evidence="15">
    <location>
        <begin position="1027"/>
        <end position="1054"/>
    </location>
</feature>
<dbReference type="Gene3D" id="3.30.60.60">
    <property type="entry name" value="N-acetyl transferase-like"/>
    <property type="match status" value="1"/>
</dbReference>
<feature type="domain" description="MYST-type HAT" evidence="17">
    <location>
        <begin position="521"/>
        <end position="796"/>
    </location>
</feature>
<dbReference type="Proteomes" id="UP001316803">
    <property type="component" value="Unassembled WGS sequence"/>
</dbReference>
<keyword evidence="9" id="KW-0007">Acetylation</keyword>
<comment type="subcellular location">
    <subcellularLocation>
        <location evidence="1 14">Nucleus</location>
    </subcellularLocation>
</comment>
<dbReference type="InterPro" id="IPR016181">
    <property type="entry name" value="Acyl_CoA_acyltransferase"/>
</dbReference>
<dbReference type="PANTHER" id="PTHR10615">
    <property type="entry name" value="HISTONE ACETYLTRANSFERASE"/>
    <property type="match status" value="1"/>
</dbReference>
<dbReference type="InterPro" id="IPR036388">
    <property type="entry name" value="WH-like_DNA-bd_sf"/>
</dbReference>
<accession>A0AAN8I952</accession>
<feature type="compositionally biased region" description="Acidic residues" evidence="15">
    <location>
        <begin position="1067"/>
        <end position="1082"/>
    </location>
</feature>
<evidence type="ECO:0000313" key="19">
    <source>
        <dbReference type="Proteomes" id="UP001316803"/>
    </source>
</evidence>
<feature type="compositionally biased region" description="Acidic residues" evidence="15">
    <location>
        <begin position="1138"/>
        <end position="1149"/>
    </location>
</feature>
<comment type="function">
    <text evidence="11">Catalytic component of the NuA4 histone acetyltransferase (HAT) complex which is involved in epigenetic transcriptional activation of selected genes principally by acetylation of nucleosomal histones H4, H3, H2B, H2A and H2A variant H2A.Z. Acetylates histone H4 to form H4K5ac, H4K8ac, H4K12ac and H4K16ac, histone H3 to form H3K14ac, and histone H2A to form H2AK4ac and H2AK7ac. The NuA4 complex is involved in the DNA damage response and is required for chromosome segregation. The NuA4 complex plays a direct role in repair of DNA double-strand breaks (DSBs) through homologous recombination. Recruitment to promoters depends on H3K4me. Also acetylates non-histone proteins. In addition to protein acetyltransferase, can use different acyl-CoA substrates, such as 2-hydroxyisobutanoyl-CoA (2-hydroxyisobutyryl-CoA) or (2E)-butenoyl-CoA (crotonyl-CoA), and is able to mediate protein 2-hydroxyisobutyrylation and crotonylation, respectively.</text>
</comment>
<dbReference type="EC" id="2.3.1.48" evidence="3 14"/>
<evidence type="ECO:0000256" key="15">
    <source>
        <dbReference type="SAM" id="MobiDB-lite"/>
    </source>
</evidence>
<dbReference type="GO" id="GO:0008270">
    <property type="term" value="F:zinc ion binding"/>
    <property type="evidence" value="ECO:0007669"/>
    <property type="project" value="UniProtKB-KW"/>
</dbReference>
<feature type="region of interest" description="Disordered" evidence="15">
    <location>
        <begin position="289"/>
        <end position="361"/>
    </location>
</feature>
<evidence type="ECO:0000259" key="17">
    <source>
        <dbReference type="PROSITE" id="PS51726"/>
    </source>
</evidence>
<evidence type="ECO:0000256" key="11">
    <source>
        <dbReference type="ARBA" id="ARBA00045805"/>
    </source>
</evidence>
<evidence type="ECO:0000256" key="1">
    <source>
        <dbReference type="ARBA" id="ARBA00004123"/>
    </source>
</evidence>
<feature type="region of interest" description="Disordered" evidence="15">
    <location>
        <begin position="238"/>
        <end position="277"/>
    </location>
</feature>
<keyword evidence="5" id="KW-0479">Metal-binding</keyword>
<evidence type="ECO:0000256" key="9">
    <source>
        <dbReference type="ARBA" id="ARBA00022990"/>
    </source>
</evidence>
<evidence type="ECO:0000256" key="6">
    <source>
        <dbReference type="ARBA" id="ARBA00022771"/>
    </source>
</evidence>
<evidence type="ECO:0000256" key="10">
    <source>
        <dbReference type="ARBA" id="ARBA00023242"/>
    </source>
</evidence>
<dbReference type="SMART" id="SM00249">
    <property type="entry name" value="PHD"/>
    <property type="match status" value="1"/>
</dbReference>
<gene>
    <name evidence="18" type="primary">SAS3</name>
    <name evidence="18" type="ORF">OHC33_000196</name>
</gene>
<comment type="similarity">
    <text evidence="2 14">Belongs to the MYST (SAS/MOZ) family.</text>
</comment>
<dbReference type="GO" id="GO:0005634">
    <property type="term" value="C:nucleus"/>
    <property type="evidence" value="ECO:0007669"/>
    <property type="project" value="UniProtKB-SubCell"/>
</dbReference>
<feature type="domain" description="PHD-type" evidence="16">
    <location>
        <begin position="202"/>
        <end position="257"/>
    </location>
</feature>
<evidence type="ECO:0000256" key="2">
    <source>
        <dbReference type="ARBA" id="ARBA00010107"/>
    </source>
</evidence>
<reference evidence="18 19" key="1">
    <citation type="submission" date="2022-12" db="EMBL/GenBank/DDBJ databases">
        <title>Genomic features and morphological characterization of a novel Knufia sp. strain isolated from spacecraft assembly facility.</title>
        <authorList>
            <person name="Teixeira M."/>
            <person name="Chander A.M."/>
            <person name="Stajich J.E."/>
            <person name="Venkateswaran K."/>
        </authorList>
    </citation>
    <scope>NUCLEOTIDE SEQUENCE [LARGE SCALE GENOMIC DNA]</scope>
    <source>
        <strain evidence="18 19">FJI-L2-BK-P2</strain>
    </source>
</reference>
<keyword evidence="7" id="KW-0862">Zinc</keyword>
<dbReference type="InterPro" id="IPR040706">
    <property type="entry name" value="Zf-MYST"/>
</dbReference>
<feature type="compositionally biased region" description="Polar residues" evidence="15">
    <location>
        <begin position="845"/>
        <end position="856"/>
    </location>
</feature>
<feature type="region of interest" description="Disordered" evidence="15">
    <location>
        <begin position="1"/>
        <end position="29"/>
    </location>
</feature>